<evidence type="ECO:0000313" key="6">
    <source>
        <dbReference type="Proteomes" id="UP000825729"/>
    </source>
</evidence>
<protein>
    <recommendedName>
        <fullName evidence="7">Filament-like plant protein 4</fullName>
    </recommendedName>
</protein>
<comment type="similarity">
    <text evidence="1">Belongs to the FPP family.</text>
</comment>
<dbReference type="AlphaFoldDB" id="A0AAV7E2E4"/>
<feature type="region of interest" description="Disordered" evidence="4">
    <location>
        <begin position="358"/>
        <end position="386"/>
    </location>
</feature>
<evidence type="ECO:0000313" key="5">
    <source>
        <dbReference type="EMBL" id="KAG9442984.1"/>
    </source>
</evidence>
<dbReference type="PANTHER" id="PTHR31580:SF4">
    <property type="entry name" value="FILAMENT-LIKE PLANT PROTEIN 6"/>
    <property type="match status" value="1"/>
</dbReference>
<keyword evidence="2 3" id="KW-0175">Coiled coil</keyword>
<feature type="compositionally biased region" description="Polar residues" evidence="4">
    <location>
        <begin position="1003"/>
        <end position="1020"/>
    </location>
</feature>
<evidence type="ECO:0008006" key="7">
    <source>
        <dbReference type="Google" id="ProtNLM"/>
    </source>
</evidence>
<feature type="coiled-coil region" evidence="3">
    <location>
        <begin position="173"/>
        <end position="282"/>
    </location>
</feature>
<feature type="coiled-coil region" evidence="3">
    <location>
        <begin position="418"/>
        <end position="445"/>
    </location>
</feature>
<reference evidence="5 6" key="1">
    <citation type="submission" date="2021-07" db="EMBL/GenBank/DDBJ databases">
        <title>The Aristolochia fimbriata genome: insights into angiosperm evolution, floral development and chemical biosynthesis.</title>
        <authorList>
            <person name="Jiao Y."/>
        </authorList>
    </citation>
    <scope>NUCLEOTIDE SEQUENCE [LARGE SCALE GENOMIC DNA]</scope>
    <source>
        <strain evidence="5">IBCAS-2021</strain>
        <tissue evidence="5">Leaf</tissue>
    </source>
</reference>
<sequence>MCDGFLILSECEDAELVDDVVYLPVLKEAREANMDKRSWPWKKKSSSEKEKVIAATEAANASSANSAGSHADADISKKVKYVQLTEEAYTNLKDQVKDLEDQVKDLNEKLSSTNEKLESALAENTTKENLVKQHAKVAEEAVSGWEKAEAEAIALKSQLESVTLMKLTAEDRAAHLDGALKECMRQIRNVKEESEQKLHDVVFSKTKQWEKIKGEFESRIDDLEQELLRASADNNALSRSLQERSNLLMKMSEEKSQADAQIEVLKSNVQSCEKDINSLKYELHIASKELEIRNEEKNMSFRSAEVANKQHLEGVKKIAKLEAECQRLRGLVRKKLPGPAALAQMKLEVESLGRDYGEPRLRRSPVKSSSPHMAPPTEFSLESVQSHKETEFLTTRLLTMEEETKMLKEALSKRNSELQASRNMCAKTTSKLRSLEAQIQFLSQQKNPSKLNLEIPLEGSFSQSASNPPSITSMSEDGVDEEASCADSWATALISELSHIKKEKNVERGAKTEASKHLELMDDFLEMERLACLSTESNGTVSVSENMVDKGIQKITPDLSVAKGLDLNSDESFSAESKKEVTLESIQSRITLIFEAQGKDSDVCKILEDIKKVAEDMQGTLPPQSTVSVSGESKVPADNRFNTENGISLKCENKLCIETAQSVSLELEKAIHEIQSFIESLGKETKDIQSGGSDDQGLSQMIDEFFKSVNKVLSGELEVVNFINELSHVLAKAAELNFNIVGVKGNEGENNVSDCVDKVTLLENKVIEPDKVEARFSSDCPHVSDSISDPEIIRDGCVPSFALKCMLCKCSQDEIEQLKLERDNLALDLVKCNESLEQRTDQLDQTEKLLEELKSQLASSQKSNSLAETQLKCMAESYKSLENRTQDLETEMNSLHEKAKGLYIELQQEKQNHHDTLVRYKDLEVKCNDLEEQIQRTEKCSMCSPSLADDSEKIKQEREIAAAAEKLAECQETILLLGKQLNALRSPTDPRGSPHDDGYKISTDMQDSEASPSGFNSRGPGSQDFDQADRNGGEASLNSYNGTMSSSDTEPSPFTRSPINSKRPKHKATRSSSSASSLVMTPEKNGRGFSRFFSRGKATY</sequence>
<name>A0AAV7E2E4_ARIFI</name>
<dbReference type="EMBL" id="JAINDJ010000007">
    <property type="protein sequence ID" value="KAG9442984.1"/>
    <property type="molecule type" value="Genomic_DNA"/>
</dbReference>
<dbReference type="PANTHER" id="PTHR31580">
    <property type="entry name" value="FILAMENT-LIKE PLANT PROTEIN 4"/>
    <property type="match status" value="1"/>
</dbReference>
<gene>
    <name evidence="5" type="ORF">H6P81_018838</name>
</gene>
<keyword evidence="6" id="KW-1185">Reference proteome</keyword>
<accession>A0AAV7E2E4</accession>
<evidence type="ECO:0000256" key="3">
    <source>
        <dbReference type="SAM" id="Coils"/>
    </source>
</evidence>
<comment type="caution">
    <text evidence="5">The sequence shown here is derived from an EMBL/GenBank/DDBJ whole genome shotgun (WGS) entry which is preliminary data.</text>
</comment>
<dbReference type="Proteomes" id="UP000825729">
    <property type="component" value="Unassembled WGS sequence"/>
</dbReference>
<evidence type="ECO:0000256" key="4">
    <source>
        <dbReference type="SAM" id="MobiDB-lite"/>
    </source>
</evidence>
<feature type="coiled-coil region" evidence="3">
    <location>
        <begin position="808"/>
        <end position="973"/>
    </location>
</feature>
<evidence type="ECO:0000256" key="1">
    <source>
        <dbReference type="ARBA" id="ARBA00005921"/>
    </source>
</evidence>
<dbReference type="Pfam" id="PF05911">
    <property type="entry name" value="FPP"/>
    <property type="match status" value="1"/>
</dbReference>
<proteinExistence type="inferred from homology"/>
<feature type="compositionally biased region" description="Polar residues" evidence="4">
    <location>
        <begin position="1036"/>
        <end position="1060"/>
    </location>
</feature>
<feature type="region of interest" description="Disordered" evidence="4">
    <location>
        <begin position="984"/>
        <end position="1100"/>
    </location>
</feature>
<feature type="coiled-coil region" evidence="3">
    <location>
        <begin position="82"/>
        <end position="127"/>
    </location>
</feature>
<evidence type="ECO:0000256" key="2">
    <source>
        <dbReference type="ARBA" id="ARBA00023054"/>
    </source>
</evidence>
<organism evidence="5 6">
    <name type="scientific">Aristolochia fimbriata</name>
    <name type="common">White veined hardy Dutchman's pipe vine</name>
    <dbReference type="NCBI Taxonomy" id="158543"/>
    <lineage>
        <taxon>Eukaryota</taxon>
        <taxon>Viridiplantae</taxon>
        <taxon>Streptophyta</taxon>
        <taxon>Embryophyta</taxon>
        <taxon>Tracheophyta</taxon>
        <taxon>Spermatophyta</taxon>
        <taxon>Magnoliopsida</taxon>
        <taxon>Magnoliidae</taxon>
        <taxon>Piperales</taxon>
        <taxon>Aristolochiaceae</taxon>
        <taxon>Aristolochia</taxon>
    </lineage>
</organism>
<dbReference type="InterPro" id="IPR008587">
    <property type="entry name" value="FPP_plant"/>
</dbReference>